<dbReference type="InterPro" id="IPR011009">
    <property type="entry name" value="Kinase-like_dom_sf"/>
</dbReference>
<proteinExistence type="predicted"/>
<name>A0A8H7SPK0_9FUNG</name>
<dbReference type="InterPro" id="IPR000719">
    <property type="entry name" value="Prot_kinase_dom"/>
</dbReference>
<sequence length="99" mass="11351">MSVFHQLKNIFRNHVDNNNKTNKYEAAVTKIVKEENLAKSKVPEYEGLEGFTLLNKLGEGAFSNVYKAIDKKTGQHVAIKIVRKFELSQIQVNFFLSFC</sequence>
<dbReference type="AlphaFoldDB" id="A0A8H7SPK0"/>
<evidence type="ECO:0000256" key="1">
    <source>
        <dbReference type="ARBA" id="ARBA00022527"/>
    </source>
</evidence>
<keyword evidence="4" id="KW-0418">Kinase</keyword>
<evidence type="ECO:0000313" key="10">
    <source>
        <dbReference type="Proteomes" id="UP000613177"/>
    </source>
</evidence>
<keyword evidence="2" id="KW-0808">Transferase</keyword>
<evidence type="ECO:0000256" key="4">
    <source>
        <dbReference type="ARBA" id="ARBA00022777"/>
    </source>
</evidence>
<evidence type="ECO:0000256" key="2">
    <source>
        <dbReference type="ARBA" id="ARBA00022679"/>
    </source>
</evidence>
<keyword evidence="10" id="KW-1185">Reference proteome</keyword>
<dbReference type="Gene3D" id="3.30.200.20">
    <property type="entry name" value="Phosphorylase Kinase, domain 1"/>
    <property type="match status" value="1"/>
</dbReference>
<keyword evidence="1" id="KW-0723">Serine/threonine-protein kinase</keyword>
<dbReference type="PROSITE" id="PS00107">
    <property type="entry name" value="PROTEIN_KINASE_ATP"/>
    <property type="match status" value="1"/>
</dbReference>
<protein>
    <recommendedName>
        <fullName evidence="8">Protein kinase domain-containing protein</fullName>
    </recommendedName>
</protein>
<reference evidence="9" key="1">
    <citation type="submission" date="2021-01" db="EMBL/GenBank/DDBJ databases">
        <title>Metabolic potential, ecology and presence of endohyphal bacteria is reflected in genomic diversity of Mucoromycotina.</title>
        <authorList>
            <person name="Muszewska A."/>
            <person name="Okrasinska A."/>
            <person name="Steczkiewicz K."/>
            <person name="Drgas O."/>
            <person name="Orlowska M."/>
            <person name="Perlinska-Lenart U."/>
            <person name="Aleksandrzak-Piekarczyk T."/>
            <person name="Szatraj K."/>
            <person name="Zielenkiewicz U."/>
            <person name="Pilsyk S."/>
            <person name="Malc E."/>
            <person name="Mieczkowski P."/>
            <person name="Kruszewska J.S."/>
            <person name="Biernat P."/>
            <person name="Pawlowska J."/>
        </authorList>
    </citation>
    <scope>NUCLEOTIDE SEQUENCE</scope>
    <source>
        <strain evidence="9">WA0000018081</strain>
    </source>
</reference>
<organism evidence="9 10">
    <name type="scientific">Thamnidium elegans</name>
    <dbReference type="NCBI Taxonomy" id="101142"/>
    <lineage>
        <taxon>Eukaryota</taxon>
        <taxon>Fungi</taxon>
        <taxon>Fungi incertae sedis</taxon>
        <taxon>Mucoromycota</taxon>
        <taxon>Mucoromycotina</taxon>
        <taxon>Mucoromycetes</taxon>
        <taxon>Mucorales</taxon>
        <taxon>Mucorineae</taxon>
        <taxon>Mucoraceae</taxon>
        <taxon>Thamnidium</taxon>
    </lineage>
</organism>
<dbReference type="Proteomes" id="UP000613177">
    <property type="component" value="Unassembled WGS sequence"/>
</dbReference>
<evidence type="ECO:0000313" key="9">
    <source>
        <dbReference type="EMBL" id="KAG2233845.1"/>
    </source>
</evidence>
<gene>
    <name evidence="9" type="ORF">INT48_005291</name>
</gene>
<dbReference type="GO" id="GO:0005524">
    <property type="term" value="F:ATP binding"/>
    <property type="evidence" value="ECO:0007669"/>
    <property type="project" value="UniProtKB-UniRule"/>
</dbReference>
<dbReference type="InterPro" id="IPR017441">
    <property type="entry name" value="Protein_kinase_ATP_BS"/>
</dbReference>
<dbReference type="GO" id="GO:0004674">
    <property type="term" value="F:protein serine/threonine kinase activity"/>
    <property type="evidence" value="ECO:0007669"/>
    <property type="project" value="UniProtKB-KW"/>
</dbReference>
<feature type="binding site" evidence="6">
    <location>
        <position position="80"/>
    </location>
    <ligand>
        <name>ATP</name>
        <dbReference type="ChEBI" id="CHEBI:30616"/>
    </ligand>
</feature>
<evidence type="ECO:0000256" key="5">
    <source>
        <dbReference type="ARBA" id="ARBA00022840"/>
    </source>
</evidence>
<evidence type="ECO:0000256" key="3">
    <source>
        <dbReference type="ARBA" id="ARBA00022741"/>
    </source>
</evidence>
<evidence type="ECO:0000256" key="6">
    <source>
        <dbReference type="PIRSR" id="PIRSR630616-2"/>
    </source>
</evidence>
<comment type="caution">
    <text evidence="9">The sequence shown here is derived from an EMBL/GenBank/DDBJ whole genome shotgun (WGS) entry which is preliminary data.</text>
</comment>
<accession>A0A8H7SPK0</accession>
<dbReference type="PROSITE" id="PS50011">
    <property type="entry name" value="PROTEIN_KINASE_DOM"/>
    <property type="match status" value="1"/>
</dbReference>
<dbReference type="SUPFAM" id="SSF56112">
    <property type="entry name" value="Protein kinase-like (PK-like)"/>
    <property type="match status" value="1"/>
</dbReference>
<keyword evidence="5 6" id="KW-0067">ATP-binding</keyword>
<keyword evidence="3 6" id="KW-0547">Nucleotide-binding</keyword>
<dbReference type="InterPro" id="IPR030616">
    <property type="entry name" value="Aur-like"/>
</dbReference>
<evidence type="ECO:0000259" key="8">
    <source>
        <dbReference type="PROSITE" id="PS50011"/>
    </source>
</evidence>
<feature type="domain" description="Protein kinase" evidence="8">
    <location>
        <begin position="51"/>
        <end position="99"/>
    </location>
</feature>
<feature type="binding site" evidence="7">
    <location>
        <position position="84"/>
    </location>
    <ligand>
        <name>ATP</name>
        <dbReference type="ChEBI" id="CHEBI:30616"/>
    </ligand>
</feature>
<dbReference type="OrthoDB" id="2231594at2759"/>
<dbReference type="PANTHER" id="PTHR24350">
    <property type="entry name" value="SERINE/THREONINE-PROTEIN KINASE IAL-RELATED"/>
    <property type="match status" value="1"/>
</dbReference>
<evidence type="ECO:0000256" key="7">
    <source>
        <dbReference type="PROSITE-ProRule" id="PRU10141"/>
    </source>
</evidence>
<dbReference type="EMBL" id="JAEPRE010000068">
    <property type="protein sequence ID" value="KAG2233845.1"/>
    <property type="molecule type" value="Genomic_DNA"/>
</dbReference>